<dbReference type="InterPro" id="IPR013656">
    <property type="entry name" value="PAS_4"/>
</dbReference>
<dbReference type="InterPro" id="IPR000014">
    <property type="entry name" value="PAS"/>
</dbReference>
<comment type="catalytic activity">
    <reaction evidence="1">
        <text>3',3'-c-di-GMP + H2O = 5'-phosphoguanylyl(3'-&gt;5')guanosine + H(+)</text>
        <dbReference type="Rhea" id="RHEA:24902"/>
        <dbReference type="ChEBI" id="CHEBI:15377"/>
        <dbReference type="ChEBI" id="CHEBI:15378"/>
        <dbReference type="ChEBI" id="CHEBI:58754"/>
        <dbReference type="ChEBI" id="CHEBI:58805"/>
        <dbReference type="EC" id="3.1.4.52"/>
    </reaction>
    <physiologicalReaction direction="left-to-right" evidence="1">
        <dbReference type="Rhea" id="RHEA:24903"/>
    </physiologicalReaction>
</comment>
<feature type="transmembrane region" description="Helical" evidence="2">
    <location>
        <begin position="156"/>
        <end position="178"/>
    </location>
</feature>
<feature type="transmembrane region" description="Helical" evidence="2">
    <location>
        <begin position="129"/>
        <end position="150"/>
    </location>
</feature>
<dbReference type="InterPro" id="IPR001610">
    <property type="entry name" value="PAC"/>
</dbReference>
<dbReference type="PROSITE" id="PS50113">
    <property type="entry name" value="PAC"/>
    <property type="match status" value="1"/>
</dbReference>
<dbReference type="PANTHER" id="PTHR44757">
    <property type="entry name" value="DIGUANYLATE CYCLASE DGCP"/>
    <property type="match status" value="1"/>
</dbReference>
<accession>A0A9J7BV72</accession>
<feature type="transmembrane region" description="Helical" evidence="2">
    <location>
        <begin position="48"/>
        <end position="68"/>
    </location>
</feature>
<dbReference type="InterPro" id="IPR029787">
    <property type="entry name" value="Nucleotide_cyclase"/>
</dbReference>
<keyword evidence="8" id="KW-1185">Reference proteome</keyword>
<dbReference type="Gene3D" id="3.30.450.20">
    <property type="entry name" value="PAS domain"/>
    <property type="match status" value="2"/>
</dbReference>
<dbReference type="SMART" id="SM00052">
    <property type="entry name" value="EAL"/>
    <property type="match status" value="1"/>
</dbReference>
<dbReference type="Pfam" id="PF08448">
    <property type="entry name" value="PAS_4"/>
    <property type="match status" value="1"/>
</dbReference>
<dbReference type="CDD" id="cd00130">
    <property type="entry name" value="PAS"/>
    <property type="match status" value="1"/>
</dbReference>
<dbReference type="SMART" id="SM00091">
    <property type="entry name" value="PAS"/>
    <property type="match status" value="2"/>
</dbReference>
<dbReference type="InterPro" id="IPR000160">
    <property type="entry name" value="GGDEF_dom"/>
</dbReference>
<reference evidence="7" key="1">
    <citation type="submission" date="2021-04" db="EMBL/GenBank/DDBJ databases">
        <title>Phylogenetic analysis of Acidobacteriaceae.</title>
        <authorList>
            <person name="Qiu L."/>
            <person name="Zhang Q."/>
        </authorList>
    </citation>
    <scope>NUCLEOTIDE SEQUENCE</scope>
    <source>
        <strain evidence="7">DSM 25168</strain>
    </source>
</reference>
<dbReference type="SMART" id="SM00086">
    <property type="entry name" value="PAC"/>
    <property type="match status" value="1"/>
</dbReference>
<organism evidence="7 8">
    <name type="scientific">Occallatibacter riparius</name>
    <dbReference type="NCBI Taxonomy" id="1002689"/>
    <lineage>
        <taxon>Bacteria</taxon>
        <taxon>Pseudomonadati</taxon>
        <taxon>Acidobacteriota</taxon>
        <taxon>Terriglobia</taxon>
        <taxon>Terriglobales</taxon>
        <taxon>Acidobacteriaceae</taxon>
        <taxon>Occallatibacter</taxon>
    </lineage>
</organism>
<dbReference type="PROSITE" id="PS50112">
    <property type="entry name" value="PAS"/>
    <property type="match status" value="2"/>
</dbReference>
<evidence type="ECO:0000259" key="3">
    <source>
        <dbReference type="PROSITE" id="PS50112"/>
    </source>
</evidence>
<dbReference type="FunFam" id="3.30.70.270:FF:000001">
    <property type="entry name" value="Diguanylate cyclase domain protein"/>
    <property type="match status" value="1"/>
</dbReference>
<evidence type="ECO:0000313" key="8">
    <source>
        <dbReference type="Proteomes" id="UP001059380"/>
    </source>
</evidence>
<dbReference type="CDD" id="cd01948">
    <property type="entry name" value="EAL"/>
    <property type="match status" value="1"/>
</dbReference>
<dbReference type="SUPFAM" id="SSF55785">
    <property type="entry name" value="PYP-like sensor domain (PAS domain)"/>
    <property type="match status" value="2"/>
</dbReference>
<proteinExistence type="predicted"/>
<evidence type="ECO:0000259" key="4">
    <source>
        <dbReference type="PROSITE" id="PS50113"/>
    </source>
</evidence>
<dbReference type="SUPFAM" id="SSF141868">
    <property type="entry name" value="EAL domain-like"/>
    <property type="match status" value="1"/>
</dbReference>
<dbReference type="KEGG" id="orp:MOP44_02450"/>
<evidence type="ECO:0000256" key="1">
    <source>
        <dbReference type="ARBA" id="ARBA00051114"/>
    </source>
</evidence>
<feature type="domain" description="EAL" evidence="5">
    <location>
        <begin position="614"/>
        <end position="868"/>
    </location>
</feature>
<dbReference type="FunFam" id="3.20.20.450:FF:000001">
    <property type="entry name" value="Cyclic di-GMP phosphodiesterase yahA"/>
    <property type="match status" value="1"/>
</dbReference>
<dbReference type="InterPro" id="IPR035965">
    <property type="entry name" value="PAS-like_dom_sf"/>
</dbReference>
<name>A0A9J7BV72_9BACT</name>
<dbReference type="Pfam" id="PF13426">
    <property type="entry name" value="PAS_9"/>
    <property type="match status" value="1"/>
</dbReference>
<evidence type="ECO:0000256" key="2">
    <source>
        <dbReference type="SAM" id="Phobius"/>
    </source>
</evidence>
<dbReference type="InterPro" id="IPR035919">
    <property type="entry name" value="EAL_sf"/>
</dbReference>
<sequence>MRTLDRVDLSASSLARTALLTSSGLAVLGSCLGFAAMTQGAMGIAEGVLITCGGVFGALLLVILLAFRSVRTQRVAVAAVAFYGAYLCAGLLIALLTAGQHESALIYLQWFFPLLILNRMVNAPRAGQIAANILLVLPLAIIVAFLGVLFRDTQPTMVYLTLVACLSYTLFSFMLSAVSRYREAYIVESERGKSLSMQAEVLESISDCFISMDGEFRLTYANDTACAELGIERKSLIGSELRSINQSLFPAWMLAELSSTRGDVASQHEIQSDQGQWYEMRCFSHPERISIAFRNVTEMVTSRHNLQAAYERLREQSELLDKAQDAIFVQDFDTRILYWNKGAEDLFGWSAEEILGRRAADLLLVDAEAIVPAWQAIVHGGEWSGELEKRKKDGTRITVESRVKALREETGHPRSVLTINTDITDRKVAEDRIHNLAFYDHLTGLANRTLLMERLEEILRRKQQRDHHAALLFIDLDDFKTLNDTAGHEAGDGLLKEIARRLRQIIRRSDSVARFGGDEFVVILEELSSDRGKATAEARRVGEKILRACREPYVTAHCSFESTASIGITLFVPHCVTVEDLLKRADLAMYQAKEQGRNNLCFFDSSMEVSASERAVLLADMRSALQNQEFSLHFQPQLDSSFHITGCEALLRWRHPQRGNVSPGEFIPLAESSGLIVDMGAWVLRTACRQLAYWGGQPHMRSLEMSVNVSPRQFLDKDFERLVANVVAESGADPRQLKLEITESVMMENIEETLSTMTALKALGIGFSLDDFGTGYSSLSQLKRLPLDQLKVDQSFVRGVEQAETDASIVRTIIGLGRELGLNVLAEGVETAQQYGFLKEHDCHSFQGFLFSPALPASQFESFVKDFSRRDGGMTGDAEPRFVEAGDYPTAMTAAD</sequence>
<dbReference type="Proteomes" id="UP001059380">
    <property type="component" value="Chromosome"/>
</dbReference>
<evidence type="ECO:0000259" key="5">
    <source>
        <dbReference type="PROSITE" id="PS50883"/>
    </source>
</evidence>
<dbReference type="Gene3D" id="3.20.20.450">
    <property type="entry name" value="EAL domain"/>
    <property type="match status" value="1"/>
</dbReference>
<dbReference type="InterPro" id="IPR043128">
    <property type="entry name" value="Rev_trsase/Diguanyl_cyclase"/>
</dbReference>
<dbReference type="PANTHER" id="PTHR44757:SF2">
    <property type="entry name" value="BIOFILM ARCHITECTURE MAINTENANCE PROTEIN MBAA"/>
    <property type="match status" value="1"/>
</dbReference>
<dbReference type="GO" id="GO:0071732">
    <property type="term" value="P:cellular response to nitric oxide"/>
    <property type="evidence" value="ECO:0007669"/>
    <property type="project" value="UniProtKB-ARBA"/>
</dbReference>
<feature type="domain" description="PAC" evidence="4">
    <location>
        <begin position="383"/>
        <end position="435"/>
    </location>
</feature>
<evidence type="ECO:0000313" key="7">
    <source>
        <dbReference type="EMBL" id="UWZ84806.1"/>
    </source>
</evidence>
<dbReference type="InterPro" id="IPR000700">
    <property type="entry name" value="PAS-assoc_C"/>
</dbReference>
<dbReference type="InterPro" id="IPR052155">
    <property type="entry name" value="Biofilm_reg_signaling"/>
</dbReference>
<keyword evidence="2" id="KW-0472">Membrane</keyword>
<feature type="transmembrane region" description="Helical" evidence="2">
    <location>
        <begin position="20"/>
        <end position="42"/>
    </location>
</feature>
<protein>
    <submittedName>
        <fullName evidence="7">EAL domain-containing protein</fullName>
    </submittedName>
</protein>
<dbReference type="SMART" id="SM00267">
    <property type="entry name" value="GGDEF"/>
    <property type="match status" value="1"/>
</dbReference>
<dbReference type="InterPro" id="IPR001633">
    <property type="entry name" value="EAL_dom"/>
</dbReference>
<feature type="domain" description="PAS" evidence="3">
    <location>
        <begin position="312"/>
        <end position="357"/>
    </location>
</feature>
<dbReference type="GO" id="GO:0071111">
    <property type="term" value="F:cyclic-guanylate-specific phosphodiesterase activity"/>
    <property type="evidence" value="ECO:0007669"/>
    <property type="project" value="UniProtKB-EC"/>
</dbReference>
<dbReference type="SUPFAM" id="SSF55073">
    <property type="entry name" value="Nucleotide cyclase"/>
    <property type="match status" value="1"/>
</dbReference>
<gene>
    <name evidence="7" type="ORF">MOP44_02450</name>
</gene>
<dbReference type="PROSITE" id="PS50887">
    <property type="entry name" value="GGDEF"/>
    <property type="match status" value="1"/>
</dbReference>
<evidence type="ECO:0000259" key="6">
    <source>
        <dbReference type="PROSITE" id="PS50887"/>
    </source>
</evidence>
<dbReference type="NCBIfam" id="TIGR00254">
    <property type="entry name" value="GGDEF"/>
    <property type="match status" value="1"/>
</dbReference>
<feature type="domain" description="PAS" evidence="3">
    <location>
        <begin position="194"/>
        <end position="250"/>
    </location>
</feature>
<dbReference type="CDD" id="cd01949">
    <property type="entry name" value="GGDEF"/>
    <property type="match status" value="1"/>
</dbReference>
<feature type="transmembrane region" description="Helical" evidence="2">
    <location>
        <begin position="75"/>
        <end position="98"/>
    </location>
</feature>
<feature type="domain" description="GGDEF" evidence="6">
    <location>
        <begin position="467"/>
        <end position="605"/>
    </location>
</feature>
<dbReference type="Gene3D" id="3.30.70.270">
    <property type="match status" value="1"/>
</dbReference>
<keyword evidence="2" id="KW-0812">Transmembrane</keyword>
<keyword evidence="2" id="KW-1133">Transmembrane helix</keyword>
<dbReference type="NCBIfam" id="TIGR00229">
    <property type="entry name" value="sensory_box"/>
    <property type="match status" value="1"/>
</dbReference>
<dbReference type="EMBL" id="CP093313">
    <property type="protein sequence ID" value="UWZ84806.1"/>
    <property type="molecule type" value="Genomic_DNA"/>
</dbReference>
<dbReference type="PROSITE" id="PS50883">
    <property type="entry name" value="EAL"/>
    <property type="match status" value="1"/>
</dbReference>
<dbReference type="Pfam" id="PF00563">
    <property type="entry name" value="EAL"/>
    <property type="match status" value="1"/>
</dbReference>
<dbReference type="AlphaFoldDB" id="A0A9J7BV72"/>
<dbReference type="Pfam" id="PF00990">
    <property type="entry name" value="GGDEF"/>
    <property type="match status" value="1"/>
</dbReference>
<dbReference type="RefSeq" id="WP_260794312.1">
    <property type="nucleotide sequence ID" value="NZ_CP093313.1"/>
</dbReference>
<dbReference type="PROSITE" id="PS51257">
    <property type="entry name" value="PROKAR_LIPOPROTEIN"/>
    <property type="match status" value="1"/>
</dbReference>